<dbReference type="Pfam" id="PF24336">
    <property type="entry name" value="DUF7504"/>
    <property type="match status" value="1"/>
</dbReference>
<keyword evidence="2" id="KW-1185">Reference proteome</keyword>
<dbReference type="RefSeq" id="WP_254270117.1">
    <property type="nucleotide sequence ID" value="NZ_CP100401.1"/>
</dbReference>
<dbReference type="EMBL" id="JBHSHT010000001">
    <property type="protein sequence ID" value="MFC4823897.1"/>
    <property type="molecule type" value="Genomic_DNA"/>
</dbReference>
<sequence length="252" mass="27083">MATDEYTPRGPPDDSPSEDDFTTFLGLLNELKATGCNLLVVGDAPRELFARASAQLLGDSEVLRHRVLAVTDATPESVADRLPDSDVTPRPLGETTRLLNHASAPRSITAAADATTVPELAGIQETCIADPELRGLQSALVEAIEDSADSADVLSPADLRVGVDSLVPLLEHHGVDVVRRCLEMVGGHVRDHRGMAHYVLPDAYESDRVQSLGAQADAIIELRAVDPGDQGHDAQQRWHVPGRDITTEWTPL</sequence>
<protein>
    <submittedName>
        <fullName evidence="1">Uncharacterized protein</fullName>
    </submittedName>
</protein>
<evidence type="ECO:0000313" key="2">
    <source>
        <dbReference type="Proteomes" id="UP001595945"/>
    </source>
</evidence>
<dbReference type="AlphaFoldDB" id="A0ABD5PZE0"/>
<organism evidence="1 2">
    <name type="scientific">Halorussus aquaticus</name>
    <dbReference type="NCBI Taxonomy" id="2953748"/>
    <lineage>
        <taxon>Archaea</taxon>
        <taxon>Methanobacteriati</taxon>
        <taxon>Methanobacteriota</taxon>
        <taxon>Stenosarchaea group</taxon>
        <taxon>Halobacteria</taxon>
        <taxon>Halobacteriales</taxon>
        <taxon>Haladaptataceae</taxon>
        <taxon>Halorussus</taxon>
    </lineage>
</organism>
<comment type="caution">
    <text evidence="1">The sequence shown here is derived from an EMBL/GenBank/DDBJ whole genome shotgun (WGS) entry which is preliminary data.</text>
</comment>
<reference evidence="1 2" key="1">
    <citation type="journal article" date="2019" name="Int. J. Syst. Evol. Microbiol.">
        <title>The Global Catalogue of Microorganisms (GCM) 10K type strain sequencing project: providing services to taxonomists for standard genome sequencing and annotation.</title>
        <authorList>
            <consortium name="The Broad Institute Genomics Platform"/>
            <consortium name="The Broad Institute Genome Sequencing Center for Infectious Disease"/>
            <person name="Wu L."/>
            <person name="Ma J."/>
        </authorList>
    </citation>
    <scope>NUCLEOTIDE SEQUENCE [LARGE SCALE GENOMIC DNA]</scope>
    <source>
        <strain evidence="1 2">XZYJ18</strain>
    </source>
</reference>
<name>A0ABD5PZE0_9EURY</name>
<evidence type="ECO:0000313" key="1">
    <source>
        <dbReference type="EMBL" id="MFC4823897.1"/>
    </source>
</evidence>
<proteinExistence type="predicted"/>
<dbReference type="GeneID" id="73047158"/>
<gene>
    <name evidence="1" type="ORF">ACFO9K_06450</name>
</gene>
<dbReference type="Proteomes" id="UP001595945">
    <property type="component" value="Unassembled WGS sequence"/>
</dbReference>
<accession>A0ABD5PZE0</accession>
<dbReference type="InterPro" id="IPR055927">
    <property type="entry name" value="DUF7504"/>
</dbReference>